<dbReference type="RefSeq" id="WP_090756406.1">
    <property type="nucleotide sequence ID" value="NZ_FNGE01000011.1"/>
</dbReference>
<gene>
    <name evidence="3" type="ORF">SAMN04487971_11118</name>
</gene>
<dbReference type="PANTHER" id="PTHR47197">
    <property type="entry name" value="PROTEIN NIRF"/>
    <property type="match status" value="1"/>
</dbReference>
<keyword evidence="4" id="KW-1185">Reference proteome</keyword>
<feature type="chain" id="PRO_5011466984" evidence="1">
    <location>
        <begin position="20"/>
        <end position="310"/>
    </location>
</feature>
<dbReference type="STRING" id="525640.SAMN04487971_11118"/>
<feature type="domain" description="Pyrrolo-quinoline quinone repeat" evidence="2">
    <location>
        <begin position="74"/>
        <end position="179"/>
    </location>
</feature>
<evidence type="ECO:0000256" key="1">
    <source>
        <dbReference type="SAM" id="SignalP"/>
    </source>
</evidence>
<dbReference type="InterPro" id="IPR015943">
    <property type="entry name" value="WD40/YVTN_repeat-like_dom_sf"/>
</dbReference>
<sequence length="310" mass="32017">MIRATAAGLLALAAGMAGAGDIAFVTAQNAGGVAIVDLDMGRIRATVPVEGAPAPVAYDPASGRAAVIAADSGEMTLLDSQGAVLDRVPLGEGSFGIAFAPGGDLLVADWYGARLRRLDPSGRHERWSAPTGRAPAGLALSGDGRVVALAERDDDRVSAFDAESGRPLWTSPTGSHPYAVAFHDGRFWTTDVQSRSVTVLEATSGAHLGSVETGDHPYGVAFAAGKGFVTDQYAATVTVFDPQSLETLGSIEIGDYPEGIASLSDGRRLAVASWDSNELSIIDGETLRVEQVIEVPDGPRSFGLFVGPDP</sequence>
<protein>
    <submittedName>
        <fullName evidence="3">40-residue YVTN family beta-propeller repeat-containing protein</fullName>
    </submittedName>
</protein>
<dbReference type="Pfam" id="PF13360">
    <property type="entry name" value="PQQ_2"/>
    <property type="match status" value="1"/>
</dbReference>
<evidence type="ECO:0000259" key="2">
    <source>
        <dbReference type="Pfam" id="PF13360"/>
    </source>
</evidence>
<dbReference type="Proteomes" id="UP000199555">
    <property type="component" value="Unassembled WGS sequence"/>
</dbReference>
<keyword evidence="1" id="KW-0732">Signal</keyword>
<dbReference type="OrthoDB" id="195736at2"/>
<dbReference type="InterPro" id="IPR051200">
    <property type="entry name" value="Host-pathogen_enzymatic-act"/>
</dbReference>
<evidence type="ECO:0000313" key="3">
    <source>
        <dbReference type="EMBL" id="SDL45378.1"/>
    </source>
</evidence>
<feature type="signal peptide" evidence="1">
    <location>
        <begin position="1"/>
        <end position="19"/>
    </location>
</feature>
<dbReference type="InterPro" id="IPR002372">
    <property type="entry name" value="PQQ_rpt_dom"/>
</dbReference>
<proteinExistence type="predicted"/>
<dbReference type="PANTHER" id="PTHR47197:SF3">
    <property type="entry name" value="DIHYDRO-HEME D1 DEHYDROGENASE"/>
    <property type="match status" value="1"/>
</dbReference>
<evidence type="ECO:0000313" key="4">
    <source>
        <dbReference type="Proteomes" id="UP000199555"/>
    </source>
</evidence>
<accession>A0A1G9K6J7</accession>
<dbReference type="InterPro" id="IPR011048">
    <property type="entry name" value="Haem_d1_sf"/>
</dbReference>
<dbReference type="Gene3D" id="2.130.10.10">
    <property type="entry name" value="YVTN repeat-like/Quinoprotein amine dehydrogenase"/>
    <property type="match status" value="2"/>
</dbReference>
<name>A0A1G9K6J7_9RHOB</name>
<organism evidence="3 4">
    <name type="scientific">Paracoccus chinensis</name>
    <dbReference type="NCBI Taxonomy" id="525640"/>
    <lineage>
        <taxon>Bacteria</taxon>
        <taxon>Pseudomonadati</taxon>
        <taxon>Pseudomonadota</taxon>
        <taxon>Alphaproteobacteria</taxon>
        <taxon>Rhodobacterales</taxon>
        <taxon>Paracoccaceae</taxon>
        <taxon>Paracoccus</taxon>
    </lineage>
</organism>
<dbReference type="AlphaFoldDB" id="A0A1G9K6J7"/>
<reference evidence="4" key="1">
    <citation type="submission" date="2016-10" db="EMBL/GenBank/DDBJ databases">
        <authorList>
            <person name="Varghese N."/>
            <person name="Submissions S."/>
        </authorList>
    </citation>
    <scope>NUCLEOTIDE SEQUENCE [LARGE SCALE GENOMIC DNA]</scope>
    <source>
        <strain evidence="4">CGMCC 1.7655</strain>
    </source>
</reference>
<dbReference type="SUPFAM" id="SSF51004">
    <property type="entry name" value="C-terminal (heme d1) domain of cytochrome cd1-nitrite reductase"/>
    <property type="match status" value="1"/>
</dbReference>
<dbReference type="EMBL" id="FNGE01000011">
    <property type="protein sequence ID" value="SDL45378.1"/>
    <property type="molecule type" value="Genomic_DNA"/>
</dbReference>